<dbReference type="InterPro" id="IPR036866">
    <property type="entry name" value="RibonucZ/Hydroxyglut_hydro"/>
</dbReference>
<name>A0AAN6XJ73_9PEZI</name>
<dbReference type="EMBL" id="MU863909">
    <property type="protein sequence ID" value="KAK4201253.1"/>
    <property type="molecule type" value="Genomic_DNA"/>
</dbReference>
<protein>
    <submittedName>
        <fullName evidence="2">Uncharacterized protein</fullName>
    </submittedName>
</protein>
<feature type="compositionally biased region" description="Basic and acidic residues" evidence="1">
    <location>
        <begin position="385"/>
        <end position="406"/>
    </location>
</feature>
<reference evidence="2" key="2">
    <citation type="submission" date="2023-05" db="EMBL/GenBank/DDBJ databases">
        <authorList>
            <consortium name="Lawrence Berkeley National Laboratory"/>
            <person name="Steindorff A."/>
            <person name="Hensen N."/>
            <person name="Bonometti L."/>
            <person name="Westerberg I."/>
            <person name="Brannstrom I.O."/>
            <person name="Guillou S."/>
            <person name="Cros-Aarteil S."/>
            <person name="Calhoun S."/>
            <person name="Haridas S."/>
            <person name="Kuo A."/>
            <person name="Mondo S."/>
            <person name="Pangilinan J."/>
            <person name="Riley R."/>
            <person name="Labutti K."/>
            <person name="Andreopoulos B."/>
            <person name="Lipzen A."/>
            <person name="Chen C."/>
            <person name="Yanf M."/>
            <person name="Daum C."/>
            <person name="Ng V."/>
            <person name="Clum A."/>
            <person name="Ohm R."/>
            <person name="Martin F."/>
            <person name="Silar P."/>
            <person name="Natvig D."/>
            <person name="Lalanne C."/>
            <person name="Gautier V."/>
            <person name="Ament-Velasquez S.L."/>
            <person name="Kruys A."/>
            <person name="Hutchinson M.I."/>
            <person name="Powell A.J."/>
            <person name="Barry K."/>
            <person name="Miller A.N."/>
            <person name="Grigoriev I.V."/>
            <person name="Debuchy R."/>
            <person name="Gladieux P."/>
            <person name="Thoren M.H."/>
            <person name="Johannesson H."/>
        </authorList>
    </citation>
    <scope>NUCLEOTIDE SEQUENCE</scope>
    <source>
        <strain evidence="2">CBS 315.58</strain>
    </source>
</reference>
<dbReference type="PANTHER" id="PTHR36142">
    <property type="entry name" value="METALLO-HYDROLASE/OXIDOREDUCTASE SUPERFAMILY PROTEIN"/>
    <property type="match status" value="1"/>
</dbReference>
<accession>A0AAN6XJ73</accession>
<evidence type="ECO:0000256" key="1">
    <source>
        <dbReference type="SAM" id="MobiDB-lite"/>
    </source>
</evidence>
<evidence type="ECO:0000313" key="3">
    <source>
        <dbReference type="Proteomes" id="UP001303160"/>
    </source>
</evidence>
<sequence length="465" mass="51803">MAVTIQHLNSDASFLFTFEPIAYQHSQLAGPSRSPKPFRILIDPWITGPATSIHTRIARATHRRPPCILTLLELPEPDLIIISHHSSRHCNEATLRQLPGIGTKTNILAALASARKIKSWNFLEKTKVRILPVWRPSKRSDPKGPHILRFTVPSIPPGEPGEVTMAFLPQKHDLLGLHYAIGITYRAPSPPLHHLPLSPQFRNESQISLRSTTRQQEQQPLPFPNDRPISILYVPHGISYSAINAYVTNHLISEAALPLTALLHPFNVQHRAPFSRSRDPVPSGLEIATKLAAKTWIGAHDGDLVHRGLASRFFTRKQEKANIFTESDLRKHLAMHEKGSNTTTVLLLESGEKTTLRSTTASKVDNRAEVWESNEEQGQEQQKSNTEHTAGDKTESHDPKRPSKEEEQAENVALIKVGSSDSGKGQNQADVLMGSLEKCNWRSNLELFLQKDNSHGGSLAKQKSL</sequence>
<evidence type="ECO:0000313" key="2">
    <source>
        <dbReference type="EMBL" id="KAK4201253.1"/>
    </source>
</evidence>
<organism evidence="2 3">
    <name type="scientific">Triangularia verruculosa</name>
    <dbReference type="NCBI Taxonomy" id="2587418"/>
    <lineage>
        <taxon>Eukaryota</taxon>
        <taxon>Fungi</taxon>
        <taxon>Dikarya</taxon>
        <taxon>Ascomycota</taxon>
        <taxon>Pezizomycotina</taxon>
        <taxon>Sordariomycetes</taxon>
        <taxon>Sordariomycetidae</taxon>
        <taxon>Sordariales</taxon>
        <taxon>Podosporaceae</taxon>
        <taxon>Triangularia</taxon>
    </lineage>
</organism>
<dbReference type="AlphaFoldDB" id="A0AAN6XJ73"/>
<feature type="compositionally biased region" description="Polar residues" evidence="1">
    <location>
        <begin position="419"/>
        <end position="429"/>
    </location>
</feature>
<keyword evidence="3" id="KW-1185">Reference proteome</keyword>
<feature type="region of interest" description="Disordered" evidence="1">
    <location>
        <begin position="354"/>
        <end position="429"/>
    </location>
</feature>
<dbReference type="Proteomes" id="UP001303160">
    <property type="component" value="Unassembled WGS sequence"/>
</dbReference>
<proteinExistence type="predicted"/>
<dbReference type="Gene3D" id="3.60.15.10">
    <property type="entry name" value="Ribonuclease Z/Hydroxyacylglutathione hydrolase-like"/>
    <property type="match status" value="1"/>
</dbReference>
<gene>
    <name evidence="2" type="ORF">QBC40DRAFT_223795</name>
</gene>
<reference evidence="2" key="1">
    <citation type="journal article" date="2023" name="Mol. Phylogenet. Evol.">
        <title>Genome-scale phylogeny and comparative genomics of the fungal order Sordariales.</title>
        <authorList>
            <person name="Hensen N."/>
            <person name="Bonometti L."/>
            <person name="Westerberg I."/>
            <person name="Brannstrom I.O."/>
            <person name="Guillou S."/>
            <person name="Cros-Aarteil S."/>
            <person name="Calhoun S."/>
            <person name="Haridas S."/>
            <person name="Kuo A."/>
            <person name="Mondo S."/>
            <person name="Pangilinan J."/>
            <person name="Riley R."/>
            <person name="LaButti K."/>
            <person name="Andreopoulos B."/>
            <person name="Lipzen A."/>
            <person name="Chen C."/>
            <person name="Yan M."/>
            <person name="Daum C."/>
            <person name="Ng V."/>
            <person name="Clum A."/>
            <person name="Steindorff A."/>
            <person name="Ohm R.A."/>
            <person name="Martin F."/>
            <person name="Silar P."/>
            <person name="Natvig D.O."/>
            <person name="Lalanne C."/>
            <person name="Gautier V."/>
            <person name="Ament-Velasquez S.L."/>
            <person name="Kruys A."/>
            <person name="Hutchinson M.I."/>
            <person name="Powell A.J."/>
            <person name="Barry K."/>
            <person name="Miller A.N."/>
            <person name="Grigoriev I.V."/>
            <person name="Debuchy R."/>
            <person name="Gladieux P."/>
            <person name="Hiltunen Thoren M."/>
            <person name="Johannesson H."/>
        </authorList>
    </citation>
    <scope>NUCLEOTIDE SEQUENCE</scope>
    <source>
        <strain evidence="2">CBS 315.58</strain>
    </source>
</reference>
<comment type="caution">
    <text evidence="2">The sequence shown here is derived from an EMBL/GenBank/DDBJ whole genome shotgun (WGS) entry which is preliminary data.</text>
</comment>
<dbReference type="PANTHER" id="PTHR36142:SF5">
    <property type="entry name" value="METALLO-BETA-LACTAMASE DOMAIN-CONTAINING PROTEIN"/>
    <property type="match status" value="1"/>
</dbReference>